<name>A0A078AN90_STYLE</name>
<feature type="compositionally biased region" description="Basic and acidic residues" evidence="1">
    <location>
        <begin position="544"/>
        <end position="555"/>
    </location>
</feature>
<proteinExistence type="predicted"/>
<keyword evidence="3" id="KW-1185">Reference proteome</keyword>
<sequence length="555" mass="64132">MGNQCCATNLQEDDSNLNFVKAQDLKNIMPKQELEEPYEQSNRLMNSEKQNKMNHKELKQSTIKSSFQRQSRSQSVQIVNLKIFINDEDFETTKRVDLRHQGLRIDDKMRASIKQMSNEKVHQKIQLLNQSLNSKAQFYRLCLNEKYDKEFDANNDFIETPYATIDSAEIESQNTQYKKRNPDISAISEISPIQIQKYVGTTQNDEDSQIISLDEYFKIKGHLRNNLKIEIPSQPESVLYDSNQYQANSSLHQSNNNLRSSQSKLGYSTRVIIIDDFNSQESRFEQNLDVLTESSQQDIIFRQYRDSRRSSSYGTEVRVISNSYMGSNTYTETSIKKIEQSSQSEFSDKRMQQNKMGLVIDLSQAQSLSSHFSKKSNRSQSPAPINNRKSNARMGQISDTKNLNLNFKSQKYIVIQEEDKDEQNDLTPVKLDKKINTMRVSVNFEDLKKVLNEGSGSLSSLNSGVNFLIGKDIYDLSSKRIGNSKQKLNVHKKQQIFKSQNDSDVKDGDSYDRNNFNVMSRKRTGQPNQNPNGRQFSAKKHHQGDRDKTFDDQYD</sequence>
<dbReference type="Proteomes" id="UP000039865">
    <property type="component" value="Unassembled WGS sequence"/>
</dbReference>
<feature type="compositionally biased region" description="Polar residues" evidence="1">
    <location>
        <begin position="525"/>
        <end position="535"/>
    </location>
</feature>
<gene>
    <name evidence="2" type="primary">Contig4191.g4495</name>
    <name evidence="2" type="ORF">STYLEM_11425</name>
</gene>
<feature type="compositionally biased region" description="Basic and acidic residues" evidence="1">
    <location>
        <begin position="50"/>
        <end position="59"/>
    </location>
</feature>
<evidence type="ECO:0000256" key="1">
    <source>
        <dbReference type="SAM" id="MobiDB-lite"/>
    </source>
</evidence>
<protein>
    <submittedName>
        <fullName evidence="2">Uncharacterized protein</fullName>
    </submittedName>
</protein>
<feature type="region of interest" description="Disordered" evidence="1">
    <location>
        <begin position="370"/>
        <end position="397"/>
    </location>
</feature>
<feature type="compositionally biased region" description="Basic and acidic residues" evidence="1">
    <location>
        <begin position="501"/>
        <end position="512"/>
    </location>
</feature>
<dbReference type="EMBL" id="CCKQ01010871">
    <property type="protein sequence ID" value="CDW82393.1"/>
    <property type="molecule type" value="Genomic_DNA"/>
</dbReference>
<accession>A0A078AN90</accession>
<dbReference type="AlphaFoldDB" id="A0A078AN90"/>
<evidence type="ECO:0000313" key="2">
    <source>
        <dbReference type="EMBL" id="CDW82393.1"/>
    </source>
</evidence>
<feature type="region of interest" description="Disordered" evidence="1">
    <location>
        <begin position="50"/>
        <end position="69"/>
    </location>
</feature>
<reference evidence="2 3" key="1">
    <citation type="submission" date="2014-06" db="EMBL/GenBank/DDBJ databases">
        <authorList>
            <person name="Swart Estienne"/>
        </authorList>
    </citation>
    <scope>NUCLEOTIDE SEQUENCE [LARGE SCALE GENOMIC DNA]</scope>
    <source>
        <strain evidence="2 3">130c</strain>
    </source>
</reference>
<feature type="compositionally biased region" description="Polar residues" evidence="1">
    <location>
        <begin position="378"/>
        <end position="389"/>
    </location>
</feature>
<dbReference type="InParanoid" id="A0A078AN90"/>
<organism evidence="2 3">
    <name type="scientific">Stylonychia lemnae</name>
    <name type="common">Ciliate</name>
    <dbReference type="NCBI Taxonomy" id="5949"/>
    <lineage>
        <taxon>Eukaryota</taxon>
        <taxon>Sar</taxon>
        <taxon>Alveolata</taxon>
        <taxon>Ciliophora</taxon>
        <taxon>Intramacronucleata</taxon>
        <taxon>Spirotrichea</taxon>
        <taxon>Stichotrichia</taxon>
        <taxon>Sporadotrichida</taxon>
        <taxon>Oxytrichidae</taxon>
        <taxon>Stylonychinae</taxon>
        <taxon>Stylonychia</taxon>
    </lineage>
</organism>
<evidence type="ECO:0000313" key="3">
    <source>
        <dbReference type="Proteomes" id="UP000039865"/>
    </source>
</evidence>
<feature type="region of interest" description="Disordered" evidence="1">
    <location>
        <begin position="495"/>
        <end position="555"/>
    </location>
</feature>